<evidence type="ECO:0000256" key="2">
    <source>
        <dbReference type="ARBA" id="ARBA00022840"/>
    </source>
</evidence>
<name>A0ABT9FGW2_9GAMM</name>
<dbReference type="InterPro" id="IPR004487">
    <property type="entry name" value="Clp_protease_ATP-bd_su_ClpX"/>
</dbReference>
<dbReference type="Gene3D" id="1.10.8.60">
    <property type="match status" value="1"/>
</dbReference>
<organism evidence="6 7">
    <name type="scientific">Pseudoalteromonas marina</name>
    <dbReference type="NCBI Taxonomy" id="267375"/>
    <lineage>
        <taxon>Bacteria</taxon>
        <taxon>Pseudomonadati</taxon>
        <taxon>Pseudomonadota</taxon>
        <taxon>Gammaproteobacteria</taxon>
        <taxon>Alteromonadales</taxon>
        <taxon>Pseudoalteromonadaceae</taxon>
        <taxon>Pseudoalteromonas</taxon>
    </lineage>
</organism>
<evidence type="ECO:0000256" key="1">
    <source>
        <dbReference type="ARBA" id="ARBA00022741"/>
    </source>
</evidence>
<protein>
    <submittedName>
        <fullName evidence="6">ATP-dependent Clp protease ATP-binding subunit ClpX</fullName>
    </submittedName>
</protein>
<feature type="domain" description="AAA+ ATPase" evidence="4">
    <location>
        <begin position="168"/>
        <end position="331"/>
    </location>
</feature>
<dbReference type="SMART" id="SM01086">
    <property type="entry name" value="ClpB_D2-small"/>
    <property type="match status" value="1"/>
</dbReference>
<accession>A0ABT9FGW2</accession>
<feature type="domain" description="Clp ATPase C-terminal" evidence="5">
    <location>
        <begin position="369"/>
        <end position="456"/>
    </location>
</feature>
<evidence type="ECO:0000259" key="4">
    <source>
        <dbReference type="SMART" id="SM00382"/>
    </source>
</evidence>
<dbReference type="PANTHER" id="PTHR48102">
    <property type="entry name" value="ATP-DEPENDENT CLP PROTEASE ATP-BINDING SUBUNIT CLPX-LIKE, MITOCHONDRIAL-RELATED"/>
    <property type="match status" value="1"/>
</dbReference>
<dbReference type="InterPro" id="IPR003593">
    <property type="entry name" value="AAA+_ATPase"/>
</dbReference>
<dbReference type="GO" id="GO:0008233">
    <property type="term" value="F:peptidase activity"/>
    <property type="evidence" value="ECO:0007669"/>
    <property type="project" value="UniProtKB-KW"/>
</dbReference>
<dbReference type="InterPro" id="IPR027417">
    <property type="entry name" value="P-loop_NTPase"/>
</dbReference>
<comment type="caution">
    <text evidence="6">The sequence shown here is derived from an EMBL/GenBank/DDBJ whole genome shotgun (WGS) entry which is preliminary data.</text>
</comment>
<keyword evidence="2 6" id="KW-0067">ATP-binding</keyword>
<dbReference type="PANTHER" id="PTHR48102:SF7">
    <property type="entry name" value="ATP-DEPENDENT CLP PROTEASE ATP-BINDING SUBUNIT CLPX-LIKE, MITOCHONDRIAL"/>
    <property type="match status" value="1"/>
</dbReference>
<dbReference type="Pfam" id="PF07724">
    <property type="entry name" value="AAA_2"/>
    <property type="match status" value="1"/>
</dbReference>
<dbReference type="InterPro" id="IPR050052">
    <property type="entry name" value="ATP-dep_Clp_protease_ClpX"/>
</dbReference>
<dbReference type="EMBL" id="JAUYVT010000014">
    <property type="protein sequence ID" value="MDP2565865.1"/>
    <property type="molecule type" value="Genomic_DNA"/>
</dbReference>
<dbReference type="NCBIfam" id="NF003745">
    <property type="entry name" value="PRK05342.1"/>
    <property type="match status" value="1"/>
</dbReference>
<sequence length="466" mass="51336">MNHQCTLCKRNKNDTEHLFELEDEAICDICLIDINIECENAQYNRTELKHLLSTSTHCSGCGDSIIDDSQRLLLNIGKTAVCTGCLINTEALLEEELKEEAEPFESQNSVSKFKNKKLEELLTPRQIHKELDKHIIGQVSAKKAVAVAAYNHSLRINNLLEDTDVEVKKSNMLVFGPTGSGKTHIFETLSKLLEVPIVITDATSKTAAGYVGEDITSILNELVAKADGDIQLAEKGIIVIDESDKLSKKSDNPSITRDVSGEDVQTGLLKMMEGHTYEVTGELRKHPNSKGSKLDTKNVLFVLAGSFHGIESMVMANREGGNKIGFGADIKCEEDTFKYSSLKSSDFIKFGMVPELIGRVPVLVPLEELSIEQLRQVLTDPQNAITKQYEAILKSMGIKTDFSSDFLTSVAKNAKKLKLGARGLRGVIEGELSNVMYFGPELPSKTITIGSDKLSKEIKELQSNDI</sequence>
<proteinExistence type="predicted"/>
<keyword evidence="7" id="KW-1185">Reference proteome</keyword>
<dbReference type="Pfam" id="PF10431">
    <property type="entry name" value="ClpB_D2-small"/>
    <property type="match status" value="1"/>
</dbReference>
<dbReference type="Gene3D" id="3.40.50.300">
    <property type="entry name" value="P-loop containing nucleotide triphosphate hydrolases"/>
    <property type="match status" value="1"/>
</dbReference>
<evidence type="ECO:0000313" key="7">
    <source>
        <dbReference type="Proteomes" id="UP001177212"/>
    </source>
</evidence>
<dbReference type="RefSeq" id="WP_305472636.1">
    <property type="nucleotide sequence ID" value="NZ_JAUYVT010000014.1"/>
</dbReference>
<dbReference type="GO" id="GO:0006508">
    <property type="term" value="P:proteolysis"/>
    <property type="evidence" value="ECO:0007669"/>
    <property type="project" value="UniProtKB-KW"/>
</dbReference>
<gene>
    <name evidence="6" type="primary">clpX</name>
    <name evidence="6" type="ORF">Q8W34_14555</name>
</gene>
<dbReference type="InterPro" id="IPR019489">
    <property type="entry name" value="Clp_ATPase_C"/>
</dbReference>
<evidence type="ECO:0000259" key="5">
    <source>
        <dbReference type="SMART" id="SM01086"/>
    </source>
</evidence>
<dbReference type="InterPro" id="IPR003959">
    <property type="entry name" value="ATPase_AAA_core"/>
</dbReference>
<evidence type="ECO:0000256" key="3">
    <source>
        <dbReference type="ARBA" id="ARBA00023186"/>
    </source>
</evidence>
<dbReference type="SMART" id="SM00382">
    <property type="entry name" value="AAA"/>
    <property type="match status" value="1"/>
</dbReference>
<dbReference type="GO" id="GO:0005524">
    <property type="term" value="F:ATP binding"/>
    <property type="evidence" value="ECO:0007669"/>
    <property type="project" value="UniProtKB-KW"/>
</dbReference>
<reference evidence="6" key="1">
    <citation type="submission" date="2023-07" db="EMBL/GenBank/DDBJ databases">
        <title>Genome content predicts the carbon catabolic preferences of heterotrophic bacteria.</title>
        <authorList>
            <person name="Gralka M."/>
        </authorList>
    </citation>
    <scope>NUCLEOTIDE SEQUENCE</scope>
    <source>
        <strain evidence="6">4G09</strain>
    </source>
</reference>
<keyword evidence="3" id="KW-0143">Chaperone</keyword>
<evidence type="ECO:0000313" key="6">
    <source>
        <dbReference type="EMBL" id="MDP2565865.1"/>
    </source>
</evidence>
<dbReference type="NCBIfam" id="TIGR00382">
    <property type="entry name" value="clpX"/>
    <property type="match status" value="1"/>
</dbReference>
<dbReference type="Proteomes" id="UP001177212">
    <property type="component" value="Unassembled WGS sequence"/>
</dbReference>
<dbReference type="SUPFAM" id="SSF52540">
    <property type="entry name" value="P-loop containing nucleoside triphosphate hydrolases"/>
    <property type="match status" value="1"/>
</dbReference>
<keyword evidence="6" id="KW-0645">Protease</keyword>
<keyword evidence="1" id="KW-0547">Nucleotide-binding</keyword>
<keyword evidence="6" id="KW-0378">Hydrolase</keyword>